<sequence>MKKTGSNNGSNSVQKERLIPVRRQKFYLGVRRLLEHSTVHGLSHVSTASSRIGRSIWLILWLAGVAGFFTNLSFIVSRYMTRPVLTSYKHDHESFIWPDITLCNPMAPYPVHLRNRTEKWNELRLRATRVAKNISEDLFAAIDDAEQLEIAIQALLYSTISPEQFGVGEPQELIQFVAADKGRSGIHLTVEMYSTFTDLDAPKTQYFHAQMLQKRHNIPCYTLQLAHVLSQEDCLSTNQVSLGLKFNHDSFLIINSSYAPRNIDLFISLPGHFPEDESMELLSGYTHKVSVSMTRFIREPNRLPCRTDEFVAQMFDANLKTRREIVGSADFCHKLVSQRLYINNCGCYSPFLPYPVVDEHLLVHGQPVLCFNMSHFNITSIDQNAKCMYDVYTQYHDHSVYMNLPEAQYCETFRSTPPCESTSYMPESLRRTPIIELWSDTINEGRTAFLTSTFESVFGPDLPEERIRQLLNNSGNNSNMFTYMRNNFGMVTISRKFPRGTLTHEELEYPLSELLSDLGGLMGLWIGISVIGLFEVVELLAFVSLSMISALIERCYSSRSRTKCSTNTTDGTASATLISADLNAVRLASPPNCTTAKTHLPSDVAFVYRCSIPHVLEASQTIARSPSGYRVPKPNSPDSIGRKHPHTQTPRPRTAGNRNIPYPIGGTDSPKTLNRIDSPGRHKREADLRFTYHVDDIVLTVRGWLVRAFCNDALLDQPS</sequence>
<evidence type="ECO:0000256" key="7">
    <source>
        <dbReference type="ARBA" id="ARBA00023065"/>
    </source>
</evidence>
<evidence type="ECO:0000256" key="5">
    <source>
        <dbReference type="ARBA" id="ARBA00022989"/>
    </source>
</evidence>
<evidence type="ECO:0000313" key="14">
    <source>
        <dbReference type="EMBL" id="VDP66138.1"/>
    </source>
</evidence>
<comment type="subcellular location">
    <subcellularLocation>
        <location evidence="1">Membrane</location>
        <topology evidence="1">Multi-pass membrane protein</topology>
    </subcellularLocation>
</comment>
<comment type="similarity">
    <text evidence="11">Belongs to the amiloride-sensitive sodium channel (TC 1.A.6) family.</text>
</comment>
<name>A0A183A5V1_9TREM</name>
<evidence type="ECO:0000256" key="3">
    <source>
        <dbReference type="ARBA" id="ARBA00022461"/>
    </source>
</evidence>
<evidence type="ECO:0000256" key="12">
    <source>
        <dbReference type="SAM" id="MobiDB-lite"/>
    </source>
</evidence>
<keyword evidence="4 11" id="KW-0812">Transmembrane</keyword>
<dbReference type="WBParaSite" id="ECPE_0000233601-mRNA-1">
    <property type="protein sequence ID" value="ECPE_0000233601-mRNA-1"/>
    <property type="gene ID" value="ECPE_0000233601"/>
</dbReference>
<evidence type="ECO:0000256" key="6">
    <source>
        <dbReference type="ARBA" id="ARBA00023053"/>
    </source>
</evidence>
<evidence type="ECO:0000256" key="10">
    <source>
        <dbReference type="ARBA" id="ARBA00023303"/>
    </source>
</evidence>
<dbReference type="InterPro" id="IPR001873">
    <property type="entry name" value="ENaC"/>
</dbReference>
<dbReference type="Gene3D" id="1.10.287.770">
    <property type="entry name" value="YojJ-like"/>
    <property type="match status" value="1"/>
</dbReference>
<dbReference type="GO" id="GO:0015280">
    <property type="term" value="F:ligand-gated sodium channel activity"/>
    <property type="evidence" value="ECO:0007669"/>
    <property type="project" value="TreeGrafter"/>
</dbReference>
<evidence type="ECO:0000313" key="16">
    <source>
        <dbReference type="WBParaSite" id="ECPE_0000233601-mRNA-1"/>
    </source>
</evidence>
<feature type="transmembrane region" description="Helical" evidence="13">
    <location>
        <begin position="56"/>
        <end position="76"/>
    </location>
</feature>
<evidence type="ECO:0000256" key="1">
    <source>
        <dbReference type="ARBA" id="ARBA00004141"/>
    </source>
</evidence>
<keyword evidence="3 11" id="KW-0894">Sodium channel</keyword>
<keyword evidence="8 13" id="KW-0472">Membrane</keyword>
<protein>
    <submittedName>
        <fullName evidence="16">Amiloride-sensitive sodium channel</fullName>
    </submittedName>
</protein>
<gene>
    <name evidence="14" type="ORF">ECPE_LOCUS2336</name>
</gene>
<dbReference type="EMBL" id="UZAN01039549">
    <property type="protein sequence ID" value="VDP66138.1"/>
    <property type="molecule type" value="Genomic_DNA"/>
</dbReference>
<evidence type="ECO:0000256" key="4">
    <source>
        <dbReference type="ARBA" id="ARBA00022692"/>
    </source>
</evidence>
<dbReference type="PRINTS" id="PR01078">
    <property type="entry name" value="AMINACHANNEL"/>
</dbReference>
<dbReference type="PANTHER" id="PTHR11690">
    <property type="entry name" value="AMILORIDE-SENSITIVE SODIUM CHANNEL-RELATED"/>
    <property type="match status" value="1"/>
</dbReference>
<evidence type="ECO:0000256" key="8">
    <source>
        <dbReference type="ARBA" id="ARBA00023136"/>
    </source>
</evidence>
<keyword evidence="5 13" id="KW-1133">Transmembrane helix</keyword>
<proteinExistence type="inferred from homology"/>
<evidence type="ECO:0000256" key="11">
    <source>
        <dbReference type="RuleBase" id="RU000679"/>
    </source>
</evidence>
<evidence type="ECO:0000313" key="15">
    <source>
        <dbReference type="Proteomes" id="UP000272942"/>
    </source>
</evidence>
<accession>A0A183A5V1</accession>
<keyword evidence="6" id="KW-0915">Sodium</keyword>
<dbReference type="Proteomes" id="UP000272942">
    <property type="component" value="Unassembled WGS sequence"/>
</dbReference>
<evidence type="ECO:0000256" key="2">
    <source>
        <dbReference type="ARBA" id="ARBA00022448"/>
    </source>
</evidence>
<feature type="region of interest" description="Disordered" evidence="12">
    <location>
        <begin position="623"/>
        <end position="680"/>
    </location>
</feature>
<dbReference type="Pfam" id="PF00858">
    <property type="entry name" value="ASC"/>
    <property type="match status" value="1"/>
</dbReference>
<keyword evidence="15" id="KW-1185">Reference proteome</keyword>
<dbReference type="AlphaFoldDB" id="A0A183A5V1"/>
<organism evidence="16">
    <name type="scientific">Echinostoma caproni</name>
    <dbReference type="NCBI Taxonomy" id="27848"/>
    <lineage>
        <taxon>Eukaryota</taxon>
        <taxon>Metazoa</taxon>
        <taxon>Spiralia</taxon>
        <taxon>Lophotrochozoa</taxon>
        <taxon>Platyhelminthes</taxon>
        <taxon>Trematoda</taxon>
        <taxon>Digenea</taxon>
        <taxon>Plagiorchiida</taxon>
        <taxon>Echinostomata</taxon>
        <taxon>Echinostomatoidea</taxon>
        <taxon>Echinostomatidae</taxon>
        <taxon>Echinostoma</taxon>
    </lineage>
</organism>
<keyword evidence="7 11" id="KW-0406">Ion transport</keyword>
<dbReference type="PANTHER" id="PTHR11690:SF300">
    <property type="entry name" value="PICKPOCKET PROTEIN 19"/>
    <property type="match status" value="1"/>
</dbReference>
<reference evidence="16" key="1">
    <citation type="submission" date="2016-06" db="UniProtKB">
        <authorList>
            <consortium name="WormBaseParasite"/>
        </authorList>
    </citation>
    <scope>IDENTIFICATION</scope>
</reference>
<keyword evidence="10 11" id="KW-0407">Ion channel</keyword>
<keyword evidence="2 11" id="KW-0813">Transport</keyword>
<keyword evidence="9 11" id="KW-0739">Sodium transport</keyword>
<reference evidence="14 15" key="2">
    <citation type="submission" date="2018-11" db="EMBL/GenBank/DDBJ databases">
        <authorList>
            <consortium name="Pathogen Informatics"/>
        </authorList>
    </citation>
    <scope>NUCLEOTIDE SEQUENCE [LARGE SCALE GENOMIC DNA]</scope>
    <source>
        <strain evidence="14 15">Egypt</strain>
    </source>
</reference>
<evidence type="ECO:0000256" key="9">
    <source>
        <dbReference type="ARBA" id="ARBA00023201"/>
    </source>
</evidence>
<evidence type="ECO:0000256" key="13">
    <source>
        <dbReference type="SAM" id="Phobius"/>
    </source>
</evidence>
<dbReference type="GO" id="GO:0005886">
    <property type="term" value="C:plasma membrane"/>
    <property type="evidence" value="ECO:0007669"/>
    <property type="project" value="TreeGrafter"/>
</dbReference>
<dbReference type="OrthoDB" id="6021021at2759"/>